<keyword evidence="6" id="KW-1000">Mitochondrion outer membrane</keyword>
<dbReference type="RefSeq" id="XP_065329708.1">
    <property type="nucleotide sequence ID" value="XM_065473636.1"/>
</dbReference>
<dbReference type="GO" id="GO:0030150">
    <property type="term" value="P:protein import into mitochondrial matrix"/>
    <property type="evidence" value="ECO:0007669"/>
    <property type="project" value="InterPro"/>
</dbReference>
<keyword evidence="8" id="KW-0496">Mitochondrion</keyword>
<evidence type="ECO:0000313" key="11">
    <source>
        <dbReference type="Proteomes" id="UP001334084"/>
    </source>
</evidence>
<keyword evidence="5" id="KW-0812">Transmembrane</keyword>
<dbReference type="EMBL" id="CP142730">
    <property type="protein sequence ID" value="WUR03563.1"/>
    <property type="molecule type" value="Genomic_DNA"/>
</dbReference>
<evidence type="ECO:0000256" key="4">
    <source>
        <dbReference type="ARBA" id="ARBA00022452"/>
    </source>
</evidence>
<keyword evidence="11" id="KW-1185">Reference proteome</keyword>
<dbReference type="InterPro" id="IPR037930">
    <property type="entry name" value="Tom40"/>
</dbReference>
<dbReference type="GO" id="GO:0005741">
    <property type="term" value="C:mitochondrial outer membrane"/>
    <property type="evidence" value="ECO:0007669"/>
    <property type="project" value="UniProtKB-SubCell"/>
</dbReference>
<keyword evidence="7" id="KW-0653">Protein transport</keyword>
<comment type="subcellular location">
    <subcellularLocation>
        <location evidence="1">Mitochondrion outer membrane</location>
        <topology evidence="1">Multi-pass membrane protein</topology>
    </subcellularLocation>
</comment>
<dbReference type="Proteomes" id="UP001334084">
    <property type="component" value="Chromosome 5"/>
</dbReference>
<evidence type="ECO:0000256" key="6">
    <source>
        <dbReference type="ARBA" id="ARBA00022787"/>
    </source>
</evidence>
<gene>
    <name evidence="10" type="ORF">VNE69_05152</name>
</gene>
<reference evidence="10" key="1">
    <citation type="journal article" date="2024" name="BMC Genomics">
        <title>Functional annotation of a divergent genome using sequence and structure-based similarity.</title>
        <authorList>
            <person name="Svedberg D."/>
            <person name="Winiger R.R."/>
            <person name="Berg A."/>
            <person name="Sharma H."/>
            <person name="Tellgren-Roth C."/>
            <person name="Debrunner-Vossbrinck B.A."/>
            <person name="Vossbrinck C.R."/>
            <person name="Barandun J."/>
        </authorList>
    </citation>
    <scope>NUCLEOTIDE SEQUENCE</scope>
    <source>
        <strain evidence="10">Illinois isolate</strain>
    </source>
</reference>
<proteinExistence type="inferred from homology"/>
<evidence type="ECO:0000256" key="1">
    <source>
        <dbReference type="ARBA" id="ARBA00004374"/>
    </source>
</evidence>
<dbReference type="Pfam" id="PF01459">
    <property type="entry name" value="Porin_3"/>
    <property type="match status" value="1"/>
</dbReference>
<keyword evidence="3" id="KW-0813">Transport</keyword>
<evidence type="ECO:0000256" key="8">
    <source>
        <dbReference type="ARBA" id="ARBA00023128"/>
    </source>
</evidence>
<dbReference type="AlphaFoldDB" id="A0AAX4JCF1"/>
<dbReference type="InterPro" id="IPR023614">
    <property type="entry name" value="Porin_dom_sf"/>
</dbReference>
<keyword evidence="4" id="KW-1134">Transmembrane beta strand</keyword>
<evidence type="ECO:0000256" key="3">
    <source>
        <dbReference type="ARBA" id="ARBA00022448"/>
    </source>
</evidence>
<evidence type="ECO:0000256" key="9">
    <source>
        <dbReference type="ARBA" id="ARBA00023136"/>
    </source>
</evidence>
<accession>A0AAX4JCF1</accession>
<evidence type="ECO:0000256" key="2">
    <source>
        <dbReference type="ARBA" id="ARBA00010510"/>
    </source>
</evidence>
<dbReference type="GeneID" id="90541376"/>
<keyword evidence="9" id="KW-0472">Membrane</keyword>
<dbReference type="GO" id="GO:0008320">
    <property type="term" value="F:protein transmembrane transporter activity"/>
    <property type="evidence" value="ECO:0007669"/>
    <property type="project" value="InterPro"/>
</dbReference>
<protein>
    <submittedName>
        <fullName evidence="10">Mitochondrial translocase (TOMM40L)</fullName>
    </submittedName>
</protein>
<organism evidence="10 11">
    <name type="scientific">Vairimorpha necatrix</name>
    <dbReference type="NCBI Taxonomy" id="6039"/>
    <lineage>
        <taxon>Eukaryota</taxon>
        <taxon>Fungi</taxon>
        <taxon>Fungi incertae sedis</taxon>
        <taxon>Microsporidia</taxon>
        <taxon>Nosematidae</taxon>
        <taxon>Vairimorpha</taxon>
    </lineage>
</organism>
<dbReference type="InterPro" id="IPR027246">
    <property type="entry name" value="Porin_Euk/Tom40"/>
</dbReference>
<evidence type="ECO:0000256" key="7">
    <source>
        <dbReference type="ARBA" id="ARBA00022927"/>
    </source>
</evidence>
<dbReference type="Gene3D" id="2.40.160.10">
    <property type="entry name" value="Porin"/>
    <property type="match status" value="1"/>
</dbReference>
<evidence type="ECO:0000256" key="5">
    <source>
        <dbReference type="ARBA" id="ARBA00022692"/>
    </source>
</evidence>
<name>A0AAX4JCF1_9MICR</name>
<sequence length="287" mass="32850">MKSFYKKLKDTLFNTQLTSSFDTYNNESNTVFNLSNFTGIKTEISKTVSPNFQISHISNIGPDFESRQTYGTFCFNNLLLQTSIDQDKIFRIRGTHMFNNFYTKFHTVIGRSKDIFTQIEIDLRNRYNNLCIKMIQPAIKGASCVYVGNYMQQLGIFSIGGECIKADEYLGLSFVGRYEGIGHVSTISLQHFNTLSIDYYKTVTSKNKKSALFEYGMHFSTNREKQMSYGVGVRVHSKRGEIIGSLDNKKVLSLVYNDKLSEGLSLNLNCRVGKNVFDYGYGFTYEF</sequence>
<dbReference type="PANTHER" id="PTHR10802">
    <property type="entry name" value="MITOCHONDRIAL IMPORT RECEPTOR SUBUNIT TOM40"/>
    <property type="match status" value="1"/>
</dbReference>
<comment type="similarity">
    <text evidence="2">Belongs to the Tom40 family.</text>
</comment>
<dbReference type="KEGG" id="vnx:VNE69_05152"/>
<evidence type="ECO:0000313" key="10">
    <source>
        <dbReference type="EMBL" id="WUR03563.1"/>
    </source>
</evidence>